<keyword evidence="8" id="KW-1185">Reference proteome</keyword>
<name>A0ABY8FIM4_9GAMM</name>
<dbReference type="Gene3D" id="1.10.10.10">
    <property type="entry name" value="Winged helix-like DNA-binding domain superfamily/Winged helix DNA-binding domain"/>
    <property type="match status" value="1"/>
</dbReference>
<dbReference type="SMART" id="SM00345">
    <property type="entry name" value="HTH_GNTR"/>
    <property type="match status" value="1"/>
</dbReference>
<dbReference type="EMBL" id="CP035631">
    <property type="protein sequence ID" value="WFF42663.1"/>
    <property type="molecule type" value="Genomic_DNA"/>
</dbReference>
<evidence type="ECO:0000313" key="7">
    <source>
        <dbReference type="EMBL" id="WFF42663.1"/>
    </source>
</evidence>
<dbReference type="InterPro" id="IPR000524">
    <property type="entry name" value="Tscrpt_reg_HTH_GntR"/>
</dbReference>
<keyword evidence="3" id="KW-0805">Transcription regulation</keyword>
<dbReference type="GO" id="GO:0008483">
    <property type="term" value="F:transaminase activity"/>
    <property type="evidence" value="ECO:0007669"/>
    <property type="project" value="UniProtKB-KW"/>
</dbReference>
<dbReference type="InterPro" id="IPR004839">
    <property type="entry name" value="Aminotransferase_I/II_large"/>
</dbReference>
<protein>
    <submittedName>
        <fullName evidence="7">PLP-dependent aminotransferase family protein</fullName>
    </submittedName>
</protein>
<proteinExistence type="inferred from homology"/>
<organism evidence="7 8">
    <name type="scientific">Salinicola endophyticus</name>
    <dbReference type="NCBI Taxonomy" id="1949083"/>
    <lineage>
        <taxon>Bacteria</taxon>
        <taxon>Pseudomonadati</taxon>
        <taxon>Pseudomonadota</taxon>
        <taxon>Gammaproteobacteria</taxon>
        <taxon>Oceanospirillales</taxon>
        <taxon>Halomonadaceae</taxon>
        <taxon>Salinicola</taxon>
    </lineage>
</organism>
<feature type="domain" description="HTH gntR-type" evidence="6">
    <location>
        <begin position="20"/>
        <end position="88"/>
    </location>
</feature>
<dbReference type="InterPro" id="IPR015424">
    <property type="entry name" value="PyrdxlP-dep_Trfase"/>
</dbReference>
<gene>
    <name evidence="7" type="ORF">EVC62_14805</name>
</gene>
<dbReference type="InterPro" id="IPR036390">
    <property type="entry name" value="WH_DNA-bd_sf"/>
</dbReference>
<dbReference type="Pfam" id="PF00155">
    <property type="entry name" value="Aminotran_1_2"/>
    <property type="match status" value="1"/>
</dbReference>
<keyword evidence="4" id="KW-0238">DNA-binding</keyword>
<keyword evidence="7" id="KW-0032">Aminotransferase</keyword>
<evidence type="ECO:0000256" key="1">
    <source>
        <dbReference type="ARBA" id="ARBA00005384"/>
    </source>
</evidence>
<evidence type="ECO:0000256" key="2">
    <source>
        <dbReference type="ARBA" id="ARBA00022898"/>
    </source>
</evidence>
<reference evidence="7 8" key="1">
    <citation type="submission" date="2019-01" db="EMBL/GenBank/DDBJ databases">
        <title>Genome sequence of Salinicola endophyticus REST5.</title>
        <authorList>
            <person name="Nascimento F.X."/>
        </authorList>
    </citation>
    <scope>NUCLEOTIDE SEQUENCE [LARGE SCALE GENOMIC DNA]</scope>
    <source>
        <strain evidence="7 8">REST5</strain>
    </source>
</reference>
<keyword evidence="5" id="KW-0804">Transcription</keyword>
<dbReference type="InterPro" id="IPR051446">
    <property type="entry name" value="HTH_trans_reg/aminotransferase"/>
</dbReference>
<dbReference type="InterPro" id="IPR015421">
    <property type="entry name" value="PyrdxlP-dep_Trfase_major"/>
</dbReference>
<dbReference type="CDD" id="cd07377">
    <property type="entry name" value="WHTH_GntR"/>
    <property type="match status" value="1"/>
</dbReference>
<dbReference type="SUPFAM" id="SSF53383">
    <property type="entry name" value="PLP-dependent transferases"/>
    <property type="match status" value="1"/>
</dbReference>
<dbReference type="Proteomes" id="UP001321526">
    <property type="component" value="Chromosome"/>
</dbReference>
<evidence type="ECO:0000256" key="3">
    <source>
        <dbReference type="ARBA" id="ARBA00023015"/>
    </source>
</evidence>
<dbReference type="CDD" id="cd00609">
    <property type="entry name" value="AAT_like"/>
    <property type="match status" value="1"/>
</dbReference>
<comment type="similarity">
    <text evidence="1">In the C-terminal section; belongs to the class-I pyridoxal-phosphate-dependent aminotransferase family.</text>
</comment>
<evidence type="ECO:0000259" key="6">
    <source>
        <dbReference type="PROSITE" id="PS50949"/>
    </source>
</evidence>
<dbReference type="SUPFAM" id="SSF46785">
    <property type="entry name" value="Winged helix' DNA-binding domain"/>
    <property type="match status" value="1"/>
</dbReference>
<dbReference type="PANTHER" id="PTHR46577:SF1">
    <property type="entry name" value="HTH-TYPE TRANSCRIPTIONAL REGULATORY PROTEIN GABR"/>
    <property type="match status" value="1"/>
</dbReference>
<accession>A0ABY8FIM4</accession>
<evidence type="ECO:0000313" key="8">
    <source>
        <dbReference type="Proteomes" id="UP001321526"/>
    </source>
</evidence>
<sequence>MPVWAEDVMPWVPRLSLATRPLYRAIADAIAEDIASGRLAPNQQLPTQRQLAEHLGINFTTVTRAYNEARERGLIEGRVGSGSYVLGEARPAKVATPLPPPEVRRGADMSMNLPPEPADTELAAQMQAGLAALQPRLPELLRYQEFGGSTRDREAGAGWLSRHWPDVPVARLLVCPGAQSALLSILTLLKATEPDAVVCCAALTYPGLRAVAGQLGIRLIGLPIDEAGIDPEAFAAACARYSPRALYCNPTLHNPTAGTMTPARREAIAEVARRYGVPIIEDDAYAALPRQPVAPLASYAPESTYYIAGLAKCLGAGLRLAYVVAPGQAEARRLAGAMRATTVMASPLNAALATEWIESGVAARWLEAIRSETQARYALVGEWLPQGSFRGQPDAFHIWIPLAFHWSRAAFAHRLGNFDISVVPSDAFTVSGQPPEAVRVCLGGAISRQSLAVALGDIAQTLQSRPDQHVGVI</sequence>
<dbReference type="Gene3D" id="3.40.640.10">
    <property type="entry name" value="Type I PLP-dependent aspartate aminotransferase-like (Major domain)"/>
    <property type="match status" value="1"/>
</dbReference>
<dbReference type="InterPro" id="IPR036388">
    <property type="entry name" value="WH-like_DNA-bd_sf"/>
</dbReference>
<dbReference type="PANTHER" id="PTHR46577">
    <property type="entry name" value="HTH-TYPE TRANSCRIPTIONAL REGULATORY PROTEIN GABR"/>
    <property type="match status" value="1"/>
</dbReference>
<keyword evidence="7" id="KW-0808">Transferase</keyword>
<evidence type="ECO:0000256" key="4">
    <source>
        <dbReference type="ARBA" id="ARBA00023125"/>
    </source>
</evidence>
<evidence type="ECO:0000256" key="5">
    <source>
        <dbReference type="ARBA" id="ARBA00023163"/>
    </source>
</evidence>
<dbReference type="Pfam" id="PF00392">
    <property type="entry name" value="GntR"/>
    <property type="match status" value="1"/>
</dbReference>
<dbReference type="PROSITE" id="PS50949">
    <property type="entry name" value="HTH_GNTR"/>
    <property type="match status" value="1"/>
</dbReference>
<keyword evidence="2" id="KW-0663">Pyridoxal phosphate</keyword>